<dbReference type="PANTHER" id="PTHR31965:SF1">
    <property type="entry name" value="TRANSMEMBRANE PROTEIN 42"/>
    <property type="match status" value="1"/>
</dbReference>
<dbReference type="InterPro" id="IPR037185">
    <property type="entry name" value="EmrE-like"/>
</dbReference>
<keyword evidence="16" id="KW-1185">Reference proteome</keyword>
<dbReference type="Proteomes" id="UP000242519">
    <property type="component" value="Unassembled WGS sequence"/>
</dbReference>
<evidence type="ECO:0000313" key="15">
    <source>
        <dbReference type="EMBL" id="OWP06814.1"/>
    </source>
</evidence>
<evidence type="ECO:0000256" key="2">
    <source>
        <dbReference type="ARBA" id="ARBA00007675"/>
    </source>
</evidence>
<name>A0A218ZGC4_9HELO</name>
<feature type="compositionally biased region" description="Basic and acidic residues" evidence="11">
    <location>
        <begin position="379"/>
        <end position="388"/>
    </location>
</feature>
<dbReference type="SUPFAM" id="SSF47396">
    <property type="entry name" value="Transcription factor IIA (TFIIA), alpha-helical domain"/>
    <property type="match status" value="1"/>
</dbReference>
<dbReference type="Gene3D" id="2.30.18.10">
    <property type="entry name" value="Transcription factor IIA (TFIIA), beta-barrel domain"/>
    <property type="match status" value="1"/>
</dbReference>
<dbReference type="InterPro" id="IPR015872">
    <property type="entry name" value="TFIIA_gsu_N"/>
</dbReference>
<dbReference type="InterPro" id="IPR009088">
    <property type="entry name" value="TFIIA_b-brl"/>
</dbReference>
<keyword evidence="12" id="KW-0472">Membrane</keyword>
<dbReference type="InterPro" id="IPR009083">
    <property type="entry name" value="TFIIA_a-hlx"/>
</dbReference>
<feature type="compositionally biased region" description="Acidic residues" evidence="11">
    <location>
        <begin position="368"/>
        <end position="378"/>
    </location>
</feature>
<dbReference type="Pfam" id="PF02751">
    <property type="entry name" value="TFIIA_gamma_C"/>
    <property type="match status" value="1"/>
</dbReference>
<evidence type="ECO:0000256" key="6">
    <source>
        <dbReference type="ARBA" id="ARBA00023242"/>
    </source>
</evidence>
<evidence type="ECO:0000256" key="9">
    <source>
        <dbReference type="ARBA" id="ARBA00032215"/>
    </source>
</evidence>
<evidence type="ECO:0000313" key="16">
    <source>
        <dbReference type="Proteomes" id="UP000242519"/>
    </source>
</evidence>
<evidence type="ECO:0000259" key="13">
    <source>
        <dbReference type="Pfam" id="PF02268"/>
    </source>
</evidence>
<gene>
    <name evidence="15" type="ORF">B2J93_3810</name>
</gene>
<dbReference type="STRING" id="503106.A0A218ZGC4"/>
<comment type="subcellular location">
    <subcellularLocation>
        <location evidence="1">Nucleus</location>
    </subcellularLocation>
</comment>
<dbReference type="InterPro" id="IPR015871">
    <property type="entry name" value="TFIIA_gsu_C"/>
</dbReference>
<evidence type="ECO:0000256" key="8">
    <source>
        <dbReference type="ARBA" id="ARBA00029848"/>
    </source>
</evidence>
<evidence type="ECO:0000256" key="3">
    <source>
        <dbReference type="ARBA" id="ARBA00019928"/>
    </source>
</evidence>
<dbReference type="FunFam" id="2.30.18.10:FF:000003">
    <property type="entry name" value="Transcription initiation factor IIA subunit 2"/>
    <property type="match status" value="1"/>
</dbReference>
<dbReference type="InParanoid" id="A0A218ZGC4"/>
<keyword evidence="12" id="KW-0812">Transmembrane</keyword>
<feature type="transmembrane region" description="Helical" evidence="12">
    <location>
        <begin position="294"/>
        <end position="314"/>
    </location>
</feature>
<proteinExistence type="inferred from homology"/>
<sequence length="407" mass="44527">MATTGQSFYELYRRSSIGMALTDTLDDLISERRIEPQLAMKILANFDRSITEVLADKVKARLTFKGHLDTYRFCDEVWTFLIKDVTFKMENSSQTVQADKVKISLKTEGSSPTRAIPIHSLSLHPTNMPPILRQRVPRGAATPLAQESSPSVMSTPNPEPESEHTPLLQHRPSAKPAATLSEPHLFSPPNPGQDTGQDTATEMEIPSRKTQWIVLAIASGGCAAFNGVFAKLTTTELTASFSTRVADLFGLGNMEGGVEVVVRAMFFGLNLIFNGIMWTLFTKALARGTSTTQVSILNTSANFMITAVLGWLIFSESLPPLWFVGAGLLVAGNVIIGRREEGEGEGKEEGDQRGGRDSGEEGAGLLGEELELYEEVEEEERRTVRAEDEGVLQLDPEGSRAGRERLV</sequence>
<evidence type="ECO:0000259" key="14">
    <source>
        <dbReference type="Pfam" id="PF02751"/>
    </source>
</evidence>
<reference evidence="15 16" key="1">
    <citation type="submission" date="2017-04" db="EMBL/GenBank/DDBJ databases">
        <title>Draft genome sequence of Marssonina coronaria NL1: causal agent of apple blotch.</title>
        <authorList>
            <person name="Cheng Q."/>
        </authorList>
    </citation>
    <scope>NUCLEOTIDE SEQUENCE [LARGE SCALE GENOMIC DNA]</scope>
    <source>
        <strain evidence="15 16">NL1</strain>
    </source>
</reference>
<dbReference type="InterPro" id="IPR039632">
    <property type="entry name" value="TMEM42"/>
</dbReference>
<keyword evidence="6" id="KW-0539">Nucleus</keyword>
<dbReference type="SUPFAM" id="SSF50784">
    <property type="entry name" value="Transcription factor IIA (TFIIA), beta-barrel domain"/>
    <property type="match status" value="1"/>
</dbReference>
<dbReference type="CDD" id="cd10014">
    <property type="entry name" value="TFIIA_gamma_C"/>
    <property type="match status" value="1"/>
</dbReference>
<feature type="domain" description="Transcription initiation factor IIA gamma subunit N-terminal" evidence="13">
    <location>
        <begin position="8"/>
        <end position="54"/>
    </location>
</feature>
<dbReference type="EMBL" id="MZNU01000032">
    <property type="protein sequence ID" value="OWP06814.1"/>
    <property type="molecule type" value="Genomic_DNA"/>
</dbReference>
<feature type="transmembrane region" description="Helical" evidence="12">
    <location>
        <begin position="320"/>
        <end position="337"/>
    </location>
</feature>
<dbReference type="CDD" id="cd10145">
    <property type="entry name" value="TFIIA_gamma_N"/>
    <property type="match status" value="1"/>
</dbReference>
<feature type="compositionally biased region" description="Polar residues" evidence="11">
    <location>
        <begin position="145"/>
        <end position="156"/>
    </location>
</feature>
<dbReference type="OrthoDB" id="586585at2759"/>
<feature type="domain" description="Transcription initiation factor IIA gamma subunit C-terminal" evidence="14">
    <location>
        <begin position="65"/>
        <end position="103"/>
    </location>
</feature>
<feature type="transmembrane region" description="Helical" evidence="12">
    <location>
        <begin position="260"/>
        <end position="282"/>
    </location>
</feature>
<dbReference type="Pfam" id="PF02268">
    <property type="entry name" value="TFIIA_gamma_N"/>
    <property type="match status" value="1"/>
</dbReference>
<evidence type="ECO:0000256" key="12">
    <source>
        <dbReference type="SAM" id="Phobius"/>
    </source>
</evidence>
<dbReference type="AlphaFoldDB" id="A0A218ZGC4"/>
<evidence type="ECO:0000256" key="7">
    <source>
        <dbReference type="ARBA" id="ARBA00024733"/>
    </source>
</evidence>
<accession>A0A218ZGC4</accession>
<evidence type="ECO:0000256" key="11">
    <source>
        <dbReference type="SAM" id="MobiDB-lite"/>
    </source>
</evidence>
<dbReference type="FunFam" id="1.10.287.190:FF:000001">
    <property type="entry name" value="Transcription initiation factor IIA subunit 2"/>
    <property type="match status" value="1"/>
</dbReference>
<feature type="region of interest" description="Disordered" evidence="11">
    <location>
        <begin position="341"/>
        <end position="407"/>
    </location>
</feature>
<dbReference type="Gene3D" id="1.10.287.190">
    <property type="entry name" value="Transcription factor IIA gamma subunit, alpha-helical domain"/>
    <property type="match status" value="1"/>
</dbReference>
<dbReference type="PANTHER" id="PTHR31965">
    <property type="entry name" value="TRANSMEMBRANE PROTEIN 42"/>
    <property type="match status" value="1"/>
</dbReference>
<comment type="similarity">
    <text evidence="2">Belongs to the TFIIA subunit 2 family.</text>
</comment>
<comment type="caution">
    <text evidence="15">The sequence shown here is derived from an EMBL/GenBank/DDBJ whole genome shotgun (WGS) entry which is preliminary data.</text>
</comment>
<dbReference type="GO" id="GO:0005672">
    <property type="term" value="C:transcription factor TFIIA complex"/>
    <property type="evidence" value="ECO:0007669"/>
    <property type="project" value="InterPro"/>
</dbReference>
<feature type="compositionally biased region" description="Basic and acidic residues" evidence="11">
    <location>
        <begin position="397"/>
        <end position="407"/>
    </location>
</feature>
<evidence type="ECO:0000256" key="10">
    <source>
        <dbReference type="ARBA" id="ARBA00063181"/>
    </source>
</evidence>
<evidence type="ECO:0000256" key="4">
    <source>
        <dbReference type="ARBA" id="ARBA00023015"/>
    </source>
</evidence>
<feature type="compositionally biased region" description="Basic and acidic residues" evidence="11">
    <location>
        <begin position="341"/>
        <end position="359"/>
    </location>
</feature>
<dbReference type="GO" id="GO:0006367">
    <property type="term" value="P:transcription initiation at RNA polymerase II promoter"/>
    <property type="evidence" value="ECO:0007669"/>
    <property type="project" value="InterPro"/>
</dbReference>
<protein>
    <recommendedName>
        <fullName evidence="3">Transcription initiation factor IIA subunit 2</fullName>
    </recommendedName>
    <alternativeName>
        <fullName evidence="9">General transcription factor IIA subunit 2</fullName>
    </alternativeName>
    <alternativeName>
        <fullName evidence="8">Transcription initiation factor IIA small chain</fullName>
    </alternativeName>
</protein>
<comment type="function">
    <text evidence="7">TFIIA is a component of the transcription machinery of RNA polymerase II and plays an important role in transcriptional activation. TFIIA in a complex with TBP mediates transcriptional activity.</text>
</comment>
<keyword evidence="12" id="KW-1133">Transmembrane helix</keyword>
<feature type="transmembrane region" description="Helical" evidence="12">
    <location>
        <begin position="212"/>
        <end position="230"/>
    </location>
</feature>
<comment type="subunit">
    <text evidence="10">TFIIA is a heterodimer composed of the large TOA1 and the small TOA2 subunits.</text>
</comment>
<organism evidence="15 16">
    <name type="scientific">Diplocarpon coronariae</name>
    <dbReference type="NCBI Taxonomy" id="2795749"/>
    <lineage>
        <taxon>Eukaryota</taxon>
        <taxon>Fungi</taxon>
        <taxon>Dikarya</taxon>
        <taxon>Ascomycota</taxon>
        <taxon>Pezizomycotina</taxon>
        <taxon>Leotiomycetes</taxon>
        <taxon>Helotiales</taxon>
        <taxon>Drepanopezizaceae</taxon>
        <taxon>Diplocarpon</taxon>
    </lineage>
</organism>
<evidence type="ECO:0000256" key="1">
    <source>
        <dbReference type="ARBA" id="ARBA00004123"/>
    </source>
</evidence>
<evidence type="ECO:0000256" key="5">
    <source>
        <dbReference type="ARBA" id="ARBA00023163"/>
    </source>
</evidence>
<keyword evidence="5" id="KW-0804">Transcription</keyword>
<keyword evidence="4" id="KW-0805">Transcription regulation</keyword>
<dbReference type="SUPFAM" id="SSF103481">
    <property type="entry name" value="Multidrug resistance efflux transporter EmrE"/>
    <property type="match status" value="1"/>
</dbReference>
<feature type="region of interest" description="Disordered" evidence="11">
    <location>
        <begin position="140"/>
        <end position="200"/>
    </location>
</feature>